<evidence type="ECO:0000256" key="2">
    <source>
        <dbReference type="SAM" id="Phobius"/>
    </source>
</evidence>
<accession>A0ABP7D088</accession>
<organism evidence="3 4">
    <name type="scientific">Microlunatus aurantiacus</name>
    <dbReference type="NCBI Taxonomy" id="446786"/>
    <lineage>
        <taxon>Bacteria</taxon>
        <taxon>Bacillati</taxon>
        <taxon>Actinomycetota</taxon>
        <taxon>Actinomycetes</taxon>
        <taxon>Propionibacteriales</taxon>
        <taxon>Propionibacteriaceae</taxon>
        <taxon>Microlunatus</taxon>
    </lineage>
</organism>
<keyword evidence="2" id="KW-0812">Transmembrane</keyword>
<reference evidence="4" key="1">
    <citation type="journal article" date="2019" name="Int. J. Syst. Evol. Microbiol.">
        <title>The Global Catalogue of Microorganisms (GCM) 10K type strain sequencing project: providing services to taxonomists for standard genome sequencing and annotation.</title>
        <authorList>
            <consortium name="The Broad Institute Genomics Platform"/>
            <consortium name="The Broad Institute Genome Sequencing Center for Infectious Disease"/>
            <person name="Wu L."/>
            <person name="Ma J."/>
        </authorList>
    </citation>
    <scope>NUCLEOTIDE SEQUENCE [LARGE SCALE GENOMIC DNA]</scope>
    <source>
        <strain evidence="4">JCM 16548</strain>
    </source>
</reference>
<proteinExistence type="predicted"/>
<evidence type="ECO:0000256" key="1">
    <source>
        <dbReference type="SAM" id="MobiDB-lite"/>
    </source>
</evidence>
<protein>
    <recommendedName>
        <fullName evidence="5">DNA-directed RNA polymerase specialized sigma subunit, sigma24 family</fullName>
    </recommendedName>
</protein>
<dbReference type="Proteomes" id="UP001500051">
    <property type="component" value="Unassembled WGS sequence"/>
</dbReference>
<evidence type="ECO:0008006" key="5">
    <source>
        <dbReference type="Google" id="ProtNLM"/>
    </source>
</evidence>
<keyword evidence="2" id="KW-1133">Transmembrane helix</keyword>
<keyword evidence="4" id="KW-1185">Reference proteome</keyword>
<keyword evidence="2" id="KW-0472">Membrane</keyword>
<feature type="region of interest" description="Disordered" evidence="1">
    <location>
        <begin position="106"/>
        <end position="125"/>
    </location>
</feature>
<evidence type="ECO:0000313" key="3">
    <source>
        <dbReference type="EMBL" id="GAA3698968.1"/>
    </source>
</evidence>
<feature type="transmembrane region" description="Helical" evidence="2">
    <location>
        <begin position="154"/>
        <end position="176"/>
    </location>
</feature>
<name>A0ABP7D088_9ACTN</name>
<gene>
    <name evidence="3" type="ORF">GCM10022204_14280</name>
</gene>
<dbReference type="RefSeq" id="WP_344811618.1">
    <property type="nucleotide sequence ID" value="NZ_BAAAYX010000003.1"/>
</dbReference>
<dbReference type="EMBL" id="BAAAYX010000003">
    <property type="protein sequence ID" value="GAA3698968.1"/>
    <property type="molecule type" value="Genomic_DNA"/>
</dbReference>
<comment type="caution">
    <text evidence="3">The sequence shown here is derived from an EMBL/GenBank/DDBJ whole genome shotgun (WGS) entry which is preliminary data.</text>
</comment>
<sequence length="427" mass="45981">MPRPPDALPGWLLAELEPVRRLAAALTDSPAEAADLVAEALARDPSWTQLPVGHDPAPLLRTGLVRTYLRGGGDPSRAAVALRDTERLTIGEIASLVDRPTRRVATDLAGAPPGDREHGAGPPAVTAPSLAVVVDRYTAAAREVRREPARRRRLVAAGLLVGALVVIGVVVLPTLATRLLPPDVREPGEWRFSHRVELADGWSVEQRLLTPVTERTVIRLPITNGDPGSCTITLAERVEPVARRAETHPVRVQDHDATYVDDPALDPYVVWSYATERHAVVSCSRLVTPESLQLQVADAVVFDGEQLRTPFTLTARPAGYRVDLVSWTGPAAREVLVELAPDDVSAAPTIVVSSGRPEPADRCFPADGTVRTARTVVPRPDEICLTASWSTREPAAGRALDEVSGLLQRAADVTDPRTWFDADDLPG</sequence>
<evidence type="ECO:0000313" key="4">
    <source>
        <dbReference type="Proteomes" id="UP001500051"/>
    </source>
</evidence>